<dbReference type="Pfam" id="PF07589">
    <property type="entry name" value="PEP-CTERM"/>
    <property type="match status" value="1"/>
</dbReference>
<dbReference type="InterPro" id="IPR013424">
    <property type="entry name" value="Ice-binding_C"/>
</dbReference>
<keyword evidence="4" id="KW-1185">Reference proteome</keyword>
<evidence type="ECO:0000313" key="4">
    <source>
        <dbReference type="Proteomes" id="UP000516134"/>
    </source>
</evidence>
<proteinExistence type="predicted"/>
<gene>
    <name evidence="3" type="ORF">H9L15_04900</name>
</gene>
<evidence type="ECO:0000256" key="1">
    <source>
        <dbReference type="SAM" id="SignalP"/>
    </source>
</evidence>
<name>A0ABX6T3D9_9SPHN</name>
<feature type="chain" id="PRO_5047112842" evidence="1">
    <location>
        <begin position="25"/>
        <end position="198"/>
    </location>
</feature>
<organism evidence="3 4">
    <name type="scientific">Sphingomonas daechungensis</name>
    <dbReference type="NCBI Taxonomy" id="1176646"/>
    <lineage>
        <taxon>Bacteria</taxon>
        <taxon>Pseudomonadati</taxon>
        <taxon>Pseudomonadota</taxon>
        <taxon>Alphaproteobacteria</taxon>
        <taxon>Sphingomonadales</taxon>
        <taxon>Sphingomonadaceae</taxon>
        <taxon>Sphingomonas</taxon>
    </lineage>
</organism>
<evidence type="ECO:0000259" key="2">
    <source>
        <dbReference type="Pfam" id="PF07589"/>
    </source>
</evidence>
<dbReference type="Proteomes" id="UP000516134">
    <property type="component" value="Chromosome"/>
</dbReference>
<evidence type="ECO:0000313" key="3">
    <source>
        <dbReference type="EMBL" id="QNP43949.1"/>
    </source>
</evidence>
<dbReference type="EMBL" id="CP060780">
    <property type="protein sequence ID" value="QNP43949.1"/>
    <property type="molecule type" value="Genomic_DNA"/>
</dbReference>
<reference evidence="3 4" key="1">
    <citation type="submission" date="2020-08" db="EMBL/GenBank/DDBJ databases">
        <title>Genome sequence of Sphingomonas daechungensis KACC 18115T.</title>
        <authorList>
            <person name="Hyun D.-W."/>
            <person name="Bae J.-W."/>
        </authorList>
    </citation>
    <scope>NUCLEOTIDE SEQUENCE [LARGE SCALE GENOMIC DNA]</scope>
    <source>
        <strain evidence="3 4">KACC 18115</strain>
    </source>
</reference>
<accession>A0ABX6T3D9</accession>
<sequence length="198" mass="19919">MASKTFARIAAGLAALVCATAAQADILDFSGTISGLGIAGPDATCAPAPSRGILDPSTSTGNSTLGSFTYGHNWCFSGASGPINGTFQLDFGTDEIFGSVAGLATPSGTPFLTNLNLTYTILGGTGLYANANGSFGGIATSQLEAGVGSHFNLNFGGSVNAVPEPATWAMMLVGFGVVGFQIRRKNSRKGGALMARPN</sequence>
<dbReference type="NCBIfam" id="TIGR02595">
    <property type="entry name" value="PEP_CTERM"/>
    <property type="match status" value="1"/>
</dbReference>
<dbReference type="NCBIfam" id="NF035944">
    <property type="entry name" value="PEPxxWA-CTERM"/>
    <property type="match status" value="1"/>
</dbReference>
<protein>
    <submittedName>
        <fullName evidence="3">PEP-CTERM sorting domain-containing protein</fullName>
    </submittedName>
</protein>
<keyword evidence="1" id="KW-0732">Signal</keyword>
<feature type="signal peptide" evidence="1">
    <location>
        <begin position="1"/>
        <end position="24"/>
    </location>
</feature>
<feature type="domain" description="Ice-binding protein C-terminal" evidence="2">
    <location>
        <begin position="161"/>
        <end position="185"/>
    </location>
</feature>